<dbReference type="PROSITE" id="PS51186">
    <property type="entry name" value="GNAT"/>
    <property type="match status" value="1"/>
</dbReference>
<accession>A0AA41QD28</accession>
<dbReference type="RefSeq" id="WP_236089024.1">
    <property type="nucleotide sequence ID" value="NZ_JAKGSG010000028.1"/>
</dbReference>
<evidence type="ECO:0000259" key="1">
    <source>
        <dbReference type="PROSITE" id="PS51186"/>
    </source>
</evidence>
<dbReference type="SUPFAM" id="SSF55729">
    <property type="entry name" value="Acyl-CoA N-acyltransferases (Nat)"/>
    <property type="match status" value="1"/>
</dbReference>
<feature type="domain" description="N-acetyltransferase" evidence="1">
    <location>
        <begin position="1"/>
        <end position="143"/>
    </location>
</feature>
<name>A0AA41QD28_9MICO</name>
<dbReference type="EMBL" id="JAKGSG010000028">
    <property type="protein sequence ID" value="MCF4121225.1"/>
    <property type="molecule type" value="Genomic_DNA"/>
</dbReference>
<reference evidence="2" key="1">
    <citation type="submission" date="2022-01" db="EMBL/GenBank/DDBJ databases">
        <title>Antribacter sp. nov., isolated from Guizhou of China.</title>
        <authorList>
            <person name="Chengliang C."/>
            <person name="Ya Z."/>
        </authorList>
    </citation>
    <scope>NUCLEOTIDE SEQUENCE</scope>
    <source>
        <strain evidence="2">KLBMP 9083</strain>
    </source>
</reference>
<dbReference type="Proteomes" id="UP001165405">
    <property type="component" value="Unassembled WGS sequence"/>
</dbReference>
<dbReference type="Gene3D" id="3.40.630.30">
    <property type="match status" value="1"/>
</dbReference>
<keyword evidence="3" id="KW-1185">Reference proteome</keyword>
<proteinExistence type="predicted"/>
<dbReference type="AlphaFoldDB" id="A0AA41QD28"/>
<sequence length="199" mass="20929">MVALAVHARDESPAVAQLAAAEPERLLAHLSVLLSVDGHVLMAEHDGEVAGMLVARVVGPHLFSGTPSLYLDLVFVAPAARRHGVGHALLRAAADVAAAHDCVDVYAAPVPGNRGVQRFLARLGFAPVLGHRVVAVSALQRRLAPEAAGGVRDSGRARLRQGARGLEDLIARRRRARSVAESGPIDLRELHVAHRANAG</sequence>
<evidence type="ECO:0000313" key="2">
    <source>
        <dbReference type="EMBL" id="MCF4121225.1"/>
    </source>
</evidence>
<dbReference type="Pfam" id="PF00583">
    <property type="entry name" value="Acetyltransf_1"/>
    <property type="match status" value="1"/>
</dbReference>
<comment type="caution">
    <text evidence="2">The sequence shown here is derived from an EMBL/GenBank/DDBJ whole genome shotgun (WGS) entry which is preliminary data.</text>
</comment>
<evidence type="ECO:0000313" key="3">
    <source>
        <dbReference type="Proteomes" id="UP001165405"/>
    </source>
</evidence>
<organism evidence="2 3">
    <name type="scientific">Antribacter soli</name>
    <dbReference type="NCBI Taxonomy" id="2910976"/>
    <lineage>
        <taxon>Bacteria</taxon>
        <taxon>Bacillati</taxon>
        <taxon>Actinomycetota</taxon>
        <taxon>Actinomycetes</taxon>
        <taxon>Micrococcales</taxon>
        <taxon>Promicromonosporaceae</taxon>
        <taxon>Antribacter</taxon>
    </lineage>
</organism>
<dbReference type="CDD" id="cd04301">
    <property type="entry name" value="NAT_SF"/>
    <property type="match status" value="1"/>
</dbReference>
<protein>
    <submittedName>
        <fullName evidence="2">GNAT family N-acetyltransferase</fullName>
    </submittedName>
</protein>
<dbReference type="InterPro" id="IPR016181">
    <property type="entry name" value="Acyl_CoA_acyltransferase"/>
</dbReference>
<dbReference type="GO" id="GO:0016747">
    <property type="term" value="F:acyltransferase activity, transferring groups other than amino-acyl groups"/>
    <property type="evidence" value="ECO:0007669"/>
    <property type="project" value="InterPro"/>
</dbReference>
<gene>
    <name evidence="2" type="ORF">L1785_09540</name>
</gene>
<dbReference type="InterPro" id="IPR000182">
    <property type="entry name" value="GNAT_dom"/>
</dbReference>